<dbReference type="AlphaFoldDB" id="A0A392P7G2"/>
<feature type="transmembrane region" description="Helical" evidence="1">
    <location>
        <begin position="113"/>
        <end position="135"/>
    </location>
</feature>
<keyword evidence="1" id="KW-0472">Membrane</keyword>
<keyword evidence="1" id="KW-0812">Transmembrane</keyword>
<evidence type="ECO:0000313" key="2">
    <source>
        <dbReference type="EMBL" id="MCI07350.1"/>
    </source>
</evidence>
<accession>A0A392P7G2</accession>
<reference evidence="2 3" key="1">
    <citation type="journal article" date="2018" name="Front. Plant Sci.">
        <title>Red Clover (Trifolium pratense) and Zigzag Clover (T. medium) - A Picture of Genomic Similarities and Differences.</title>
        <authorList>
            <person name="Dluhosova J."/>
            <person name="Istvanek J."/>
            <person name="Nedelnik J."/>
            <person name="Repkova J."/>
        </authorList>
    </citation>
    <scope>NUCLEOTIDE SEQUENCE [LARGE SCALE GENOMIC DNA]</scope>
    <source>
        <strain evidence="3">cv. 10/8</strain>
        <tissue evidence="2">Leaf</tissue>
    </source>
</reference>
<keyword evidence="3" id="KW-1185">Reference proteome</keyword>
<dbReference type="EMBL" id="LXQA010065081">
    <property type="protein sequence ID" value="MCI07350.1"/>
    <property type="molecule type" value="Genomic_DNA"/>
</dbReference>
<proteinExistence type="predicted"/>
<name>A0A392P7G2_9FABA</name>
<dbReference type="Proteomes" id="UP000265520">
    <property type="component" value="Unassembled WGS sequence"/>
</dbReference>
<feature type="transmembrane region" description="Helical" evidence="1">
    <location>
        <begin position="78"/>
        <end position="101"/>
    </location>
</feature>
<sequence>MLCFSDSIPDLLRSAGSKFYITAAVVFRWSHRWLSVLGTVFTSVSVSVHFMSSVLGLISFVGCPFACSMEGLWELRCWLWLGDAVLVVVSMVLDLACGFGSDWEMLMCCGEVVVGYGAAGVWLMPCVIGFSLYLIL</sequence>
<feature type="transmembrane region" description="Helical" evidence="1">
    <location>
        <begin position="33"/>
        <end position="66"/>
    </location>
</feature>
<keyword evidence="1" id="KW-1133">Transmembrane helix</keyword>
<evidence type="ECO:0008006" key="4">
    <source>
        <dbReference type="Google" id="ProtNLM"/>
    </source>
</evidence>
<evidence type="ECO:0000256" key="1">
    <source>
        <dbReference type="SAM" id="Phobius"/>
    </source>
</evidence>
<protein>
    <recommendedName>
        <fullName evidence="4">Transmembrane protein</fullName>
    </recommendedName>
</protein>
<comment type="caution">
    <text evidence="2">The sequence shown here is derived from an EMBL/GenBank/DDBJ whole genome shotgun (WGS) entry which is preliminary data.</text>
</comment>
<evidence type="ECO:0000313" key="3">
    <source>
        <dbReference type="Proteomes" id="UP000265520"/>
    </source>
</evidence>
<organism evidence="2 3">
    <name type="scientific">Trifolium medium</name>
    <dbReference type="NCBI Taxonomy" id="97028"/>
    <lineage>
        <taxon>Eukaryota</taxon>
        <taxon>Viridiplantae</taxon>
        <taxon>Streptophyta</taxon>
        <taxon>Embryophyta</taxon>
        <taxon>Tracheophyta</taxon>
        <taxon>Spermatophyta</taxon>
        <taxon>Magnoliopsida</taxon>
        <taxon>eudicotyledons</taxon>
        <taxon>Gunneridae</taxon>
        <taxon>Pentapetalae</taxon>
        <taxon>rosids</taxon>
        <taxon>fabids</taxon>
        <taxon>Fabales</taxon>
        <taxon>Fabaceae</taxon>
        <taxon>Papilionoideae</taxon>
        <taxon>50 kb inversion clade</taxon>
        <taxon>NPAAA clade</taxon>
        <taxon>Hologalegina</taxon>
        <taxon>IRL clade</taxon>
        <taxon>Trifolieae</taxon>
        <taxon>Trifolium</taxon>
    </lineage>
</organism>